<evidence type="ECO:0000256" key="1">
    <source>
        <dbReference type="SAM" id="MobiDB-lite"/>
    </source>
</evidence>
<feature type="region of interest" description="Disordered" evidence="1">
    <location>
        <begin position="329"/>
        <end position="384"/>
    </location>
</feature>
<dbReference type="AlphaFoldDB" id="A0A7W6J8I3"/>
<name>A0A7W6J8I3_9HYPH</name>
<evidence type="ECO:0000313" key="3">
    <source>
        <dbReference type="EMBL" id="MBB4066750.1"/>
    </source>
</evidence>
<keyword evidence="4" id="KW-1185">Reference proteome</keyword>
<feature type="compositionally biased region" description="Basic and acidic residues" evidence="1">
    <location>
        <begin position="346"/>
        <end position="355"/>
    </location>
</feature>
<dbReference type="Pfam" id="PF18763">
    <property type="entry name" value="ddrB-ParB"/>
    <property type="match status" value="1"/>
</dbReference>
<gene>
    <name evidence="3" type="ORF">GGR23_003968</name>
</gene>
<dbReference type="Proteomes" id="UP000528286">
    <property type="component" value="Unassembled WGS sequence"/>
</dbReference>
<dbReference type="RefSeq" id="WP_183368011.1">
    <property type="nucleotide sequence ID" value="NZ_JACIEZ010000011.1"/>
</dbReference>
<proteinExistence type="predicted"/>
<protein>
    <recommendedName>
        <fullName evidence="2">DdrB-like domain-containing protein</fullName>
    </recommendedName>
</protein>
<reference evidence="3 4" key="1">
    <citation type="submission" date="2020-08" db="EMBL/GenBank/DDBJ databases">
        <title>Genomic Encyclopedia of Type Strains, Phase IV (KMG-IV): sequencing the most valuable type-strain genomes for metagenomic binning, comparative biology and taxonomic classification.</title>
        <authorList>
            <person name="Goeker M."/>
        </authorList>
    </citation>
    <scope>NUCLEOTIDE SEQUENCE [LARGE SCALE GENOMIC DNA]</scope>
    <source>
        <strain evidence="3 4">DSM 29853</strain>
    </source>
</reference>
<sequence>MPFLVNDDQMRGALQAAAQRPFEGVDPGFAARFKADLEAMQNFSNSNAEYRTRVAAENDFQNEFYKASGQMLPNWSDSVLPFKRQEAMKQFEAWKKNNPDSPLEFPTPEVIRRKADEKASEARQKSVDLSRRTTDFTSSVGGFLGTVVGGITDPINLLVSGLGGSAASGIVRTALVEGAAGVASESLIQTTSFQRKSRIDPEFSVGDALYEIGAAGVGGAALGAGFKGIAAAWHRAKTGYWPSPVRDAANVVSREAAVPASRFPATVRGDGAYRAAVEKAADDLVRSRPVELPKEAFIEAAARPGRVYDADGRSVGVRYEVVEATDLITSHTDDMTPNPAFPPDLQPRDRSRALSRDQVAGIAANLQPERLGPSPQAESGAPIVGPDGIVESGNGRVMALRRAYSDAGTSANNYRNFLRAQNFDIEGFTNPVLIARRVTDLENGERIGFVTAANRSTAMRMGATEQALSDARMIDGSLLDLLQGSDVKAAANQQFTRGFMAKLPRAEQGSLMDAGGYLSQEGERRITAALMGRAYGEPALLGRALEDTDNNIKAIAGALADAAGPWSRLRDAVARGEIPGGMDITPDLMNAVRLVMKARDEGRSMADLVNQAEMFGGPDELSKLVARALFSDADLKRPVGRARLAAFLNDFAEEAMKNDSGPRLFGEPLGAPDILKSSLDRVGRSDLAQIAEERLTADAVEEIAAKPQTVDAHIQAAQQLRAERPGITVDLGDGLGERSLDDILDEADDEIAAGKEIEVCATGTEVAAQ</sequence>
<evidence type="ECO:0000313" key="4">
    <source>
        <dbReference type="Proteomes" id="UP000528286"/>
    </source>
</evidence>
<dbReference type="InterPro" id="IPR041398">
    <property type="entry name" value="DdrB_dom"/>
</dbReference>
<accession>A0A7W6J8I3</accession>
<organism evidence="3 4">
    <name type="scientific">Gellertiella hungarica</name>
    <dbReference type="NCBI Taxonomy" id="1572859"/>
    <lineage>
        <taxon>Bacteria</taxon>
        <taxon>Pseudomonadati</taxon>
        <taxon>Pseudomonadota</taxon>
        <taxon>Alphaproteobacteria</taxon>
        <taxon>Hyphomicrobiales</taxon>
        <taxon>Rhizobiaceae</taxon>
        <taxon>Gellertiella</taxon>
    </lineage>
</organism>
<dbReference type="EMBL" id="JACIEZ010000011">
    <property type="protein sequence ID" value="MBB4066750.1"/>
    <property type="molecule type" value="Genomic_DNA"/>
</dbReference>
<comment type="caution">
    <text evidence="3">The sequence shown here is derived from an EMBL/GenBank/DDBJ whole genome shotgun (WGS) entry which is preliminary data.</text>
</comment>
<feature type="domain" description="DdrB-like" evidence="2">
    <location>
        <begin position="311"/>
        <end position="437"/>
    </location>
</feature>
<evidence type="ECO:0000259" key="2">
    <source>
        <dbReference type="Pfam" id="PF18763"/>
    </source>
</evidence>